<keyword evidence="3" id="KW-1185">Reference proteome</keyword>
<dbReference type="Proteomes" id="UP001627154">
    <property type="component" value="Unassembled WGS sequence"/>
</dbReference>
<feature type="region of interest" description="Disordered" evidence="1">
    <location>
        <begin position="53"/>
        <end position="72"/>
    </location>
</feature>
<dbReference type="EMBL" id="JBJJXI010000158">
    <property type="protein sequence ID" value="KAL3385332.1"/>
    <property type="molecule type" value="Genomic_DNA"/>
</dbReference>
<dbReference type="AlphaFoldDB" id="A0ABD2VY64"/>
<comment type="caution">
    <text evidence="2">The sequence shown here is derived from an EMBL/GenBank/DDBJ whole genome shotgun (WGS) entry which is preliminary data.</text>
</comment>
<evidence type="ECO:0000313" key="3">
    <source>
        <dbReference type="Proteomes" id="UP001627154"/>
    </source>
</evidence>
<gene>
    <name evidence="2" type="ORF">TKK_019109</name>
</gene>
<evidence type="ECO:0000313" key="2">
    <source>
        <dbReference type="EMBL" id="KAL3385332.1"/>
    </source>
</evidence>
<evidence type="ECO:0000256" key="1">
    <source>
        <dbReference type="SAM" id="MobiDB-lite"/>
    </source>
</evidence>
<name>A0ABD2VY64_9HYME</name>
<sequence>MSADDKNSLLDSSILTNDESGELDPAVLAQFKAYEKAIAALTSQVNNLTQRLDNQNSTEQSGLPNGPTVSTAADTNTSTLVNHLQCLFNSHHTVSHTEHLLFVH</sequence>
<protein>
    <submittedName>
        <fullName evidence="2">Uncharacterized protein</fullName>
    </submittedName>
</protein>
<accession>A0ABD2VY64</accession>
<reference evidence="2 3" key="1">
    <citation type="journal article" date="2024" name="bioRxiv">
        <title>A reference genome for Trichogramma kaykai: A tiny desert-dwelling parasitoid wasp with competing sex-ratio distorters.</title>
        <authorList>
            <person name="Culotta J."/>
            <person name="Lindsey A.R."/>
        </authorList>
    </citation>
    <scope>NUCLEOTIDE SEQUENCE [LARGE SCALE GENOMIC DNA]</scope>
    <source>
        <strain evidence="2 3">KSX58</strain>
    </source>
</reference>
<organism evidence="2 3">
    <name type="scientific">Trichogramma kaykai</name>
    <dbReference type="NCBI Taxonomy" id="54128"/>
    <lineage>
        <taxon>Eukaryota</taxon>
        <taxon>Metazoa</taxon>
        <taxon>Ecdysozoa</taxon>
        <taxon>Arthropoda</taxon>
        <taxon>Hexapoda</taxon>
        <taxon>Insecta</taxon>
        <taxon>Pterygota</taxon>
        <taxon>Neoptera</taxon>
        <taxon>Endopterygota</taxon>
        <taxon>Hymenoptera</taxon>
        <taxon>Apocrita</taxon>
        <taxon>Proctotrupomorpha</taxon>
        <taxon>Chalcidoidea</taxon>
        <taxon>Trichogrammatidae</taxon>
        <taxon>Trichogramma</taxon>
    </lineage>
</organism>
<proteinExistence type="predicted"/>